<dbReference type="GO" id="GO:0005634">
    <property type="term" value="C:nucleus"/>
    <property type="evidence" value="ECO:0007669"/>
    <property type="project" value="UniProtKB-SubCell"/>
</dbReference>
<dbReference type="InterPro" id="IPR011943">
    <property type="entry name" value="HAD-SF_hydro_IIID"/>
</dbReference>
<evidence type="ECO:0000256" key="4">
    <source>
        <dbReference type="ARBA" id="ARBA00022723"/>
    </source>
</evidence>
<evidence type="ECO:0000256" key="8">
    <source>
        <dbReference type="ARBA" id="ARBA00023242"/>
    </source>
</evidence>
<accession>A0AAV1IEY0</accession>
<evidence type="ECO:0000313" key="15">
    <source>
        <dbReference type="Proteomes" id="UP001314263"/>
    </source>
</evidence>
<dbReference type="InterPro" id="IPR051658">
    <property type="entry name" value="UBLCP1"/>
</dbReference>
<evidence type="ECO:0000256" key="7">
    <source>
        <dbReference type="ARBA" id="ARBA00022912"/>
    </source>
</evidence>
<sequence>MAGELTIKWSSKEIPIQYAEGDTVAMLKRKIQEETRVQPKRQKIMGLKAKGGKMAADDTPLTELVIKPGAKLMMLGTAEEETAQLDAQAEIAPHIQDDFDIAEEALQALDVKDNPDFQERLRKRIENARIKVLNPPRQGKKVVVLDIDYTIFDLNSTAEHPHELARPHLHEFLAAVYPHYDIVIWSATSMKWIEIKMRELGVSTHDSYKVTAFLDNTAMVTVHSAERGVFDCKPLPVLWARIPEYTADNTIMFDDLRRNYVFNPQNGLVIRPYKKAHINRTLDKELVYLKIYLLKIASLDSLAGLQHKKWERYIAEDLRNVRGSRH</sequence>
<dbReference type="SUPFAM" id="SSF54236">
    <property type="entry name" value="Ubiquitin-like"/>
    <property type="match status" value="1"/>
</dbReference>
<evidence type="ECO:0000256" key="9">
    <source>
        <dbReference type="ARBA" id="ARBA00032039"/>
    </source>
</evidence>
<dbReference type="Gene3D" id="3.40.50.1000">
    <property type="entry name" value="HAD superfamily/HAD-like"/>
    <property type="match status" value="1"/>
</dbReference>
<dbReference type="PROSITE" id="PS50053">
    <property type="entry name" value="UBIQUITIN_2"/>
    <property type="match status" value="1"/>
</dbReference>
<evidence type="ECO:0000256" key="11">
    <source>
        <dbReference type="ARBA" id="ARBA00048336"/>
    </source>
</evidence>
<evidence type="ECO:0000256" key="3">
    <source>
        <dbReference type="ARBA" id="ARBA00013081"/>
    </source>
</evidence>
<dbReference type="InterPro" id="IPR004274">
    <property type="entry name" value="FCP1_dom"/>
</dbReference>
<feature type="domain" description="Ubiquitin-like" evidence="12">
    <location>
        <begin position="3"/>
        <end position="75"/>
    </location>
</feature>
<keyword evidence="6" id="KW-0460">Magnesium</keyword>
<dbReference type="CDD" id="cd01813">
    <property type="entry name" value="Ubl_UBLCP1"/>
    <property type="match status" value="1"/>
</dbReference>
<keyword evidence="4" id="KW-0479">Metal-binding</keyword>
<gene>
    <name evidence="14" type="ORF">CVIRNUC_008004</name>
</gene>
<dbReference type="PROSITE" id="PS50969">
    <property type="entry name" value="FCP1"/>
    <property type="match status" value="1"/>
</dbReference>
<dbReference type="PANTHER" id="PTHR48493:SF1">
    <property type="entry name" value="UBIQUITIN-LIKE DOMAIN-CONTAINING CTD PHOSPHATASE 1"/>
    <property type="match status" value="1"/>
</dbReference>
<evidence type="ECO:0000259" key="12">
    <source>
        <dbReference type="PROSITE" id="PS50053"/>
    </source>
</evidence>
<dbReference type="SMART" id="SM00577">
    <property type="entry name" value="CPDc"/>
    <property type="match status" value="1"/>
</dbReference>
<organism evidence="14 15">
    <name type="scientific">Coccomyxa viridis</name>
    <dbReference type="NCBI Taxonomy" id="1274662"/>
    <lineage>
        <taxon>Eukaryota</taxon>
        <taxon>Viridiplantae</taxon>
        <taxon>Chlorophyta</taxon>
        <taxon>core chlorophytes</taxon>
        <taxon>Trebouxiophyceae</taxon>
        <taxon>Trebouxiophyceae incertae sedis</taxon>
        <taxon>Coccomyxaceae</taxon>
        <taxon>Coccomyxa</taxon>
    </lineage>
</organism>
<dbReference type="Gene3D" id="3.10.20.90">
    <property type="entry name" value="Phosphatidylinositol 3-kinase Catalytic Subunit, Chain A, domain 1"/>
    <property type="match status" value="1"/>
</dbReference>
<dbReference type="AlphaFoldDB" id="A0AAV1IEY0"/>
<dbReference type="PANTHER" id="PTHR48493">
    <property type="entry name" value="UBIQUITIN-LIKE DOMAIN-CONTAINING CTD PHOSPHATASE 1"/>
    <property type="match status" value="1"/>
</dbReference>
<keyword evidence="5" id="KW-0378">Hydrolase</keyword>
<dbReference type="InterPro" id="IPR029071">
    <property type="entry name" value="Ubiquitin-like_domsf"/>
</dbReference>
<protein>
    <recommendedName>
        <fullName evidence="3">protein-serine/threonine phosphatase</fullName>
        <ecNumber evidence="3">3.1.3.16</ecNumber>
    </recommendedName>
    <alternativeName>
        <fullName evidence="9">Nuclear proteasome inhibitor UBLCP1</fullName>
    </alternativeName>
</protein>
<dbReference type="Proteomes" id="UP001314263">
    <property type="component" value="Unassembled WGS sequence"/>
</dbReference>
<comment type="caution">
    <text evidence="14">The sequence shown here is derived from an EMBL/GenBank/DDBJ whole genome shotgun (WGS) entry which is preliminary data.</text>
</comment>
<comment type="subcellular location">
    <subcellularLocation>
        <location evidence="2">Nucleus</location>
    </subcellularLocation>
</comment>
<dbReference type="SMART" id="SM00213">
    <property type="entry name" value="UBQ"/>
    <property type="match status" value="1"/>
</dbReference>
<evidence type="ECO:0000313" key="14">
    <source>
        <dbReference type="EMBL" id="CAK0784800.1"/>
    </source>
</evidence>
<evidence type="ECO:0000256" key="1">
    <source>
        <dbReference type="ARBA" id="ARBA00001946"/>
    </source>
</evidence>
<evidence type="ECO:0000256" key="6">
    <source>
        <dbReference type="ARBA" id="ARBA00022842"/>
    </source>
</evidence>
<dbReference type="Pfam" id="PF03031">
    <property type="entry name" value="NIF"/>
    <property type="match status" value="1"/>
</dbReference>
<dbReference type="Pfam" id="PF00240">
    <property type="entry name" value="ubiquitin"/>
    <property type="match status" value="1"/>
</dbReference>
<keyword evidence="7" id="KW-0904">Protein phosphatase</keyword>
<dbReference type="NCBIfam" id="TIGR02245">
    <property type="entry name" value="HAD_IIID1"/>
    <property type="match status" value="1"/>
</dbReference>
<dbReference type="GO" id="GO:0004722">
    <property type="term" value="F:protein serine/threonine phosphatase activity"/>
    <property type="evidence" value="ECO:0007669"/>
    <property type="project" value="UniProtKB-EC"/>
</dbReference>
<evidence type="ECO:0000256" key="10">
    <source>
        <dbReference type="ARBA" id="ARBA00047761"/>
    </source>
</evidence>
<dbReference type="SUPFAM" id="SSF56784">
    <property type="entry name" value="HAD-like"/>
    <property type="match status" value="1"/>
</dbReference>
<dbReference type="EMBL" id="CAUYUE010000011">
    <property type="protein sequence ID" value="CAK0784800.1"/>
    <property type="molecule type" value="Genomic_DNA"/>
</dbReference>
<proteinExistence type="predicted"/>
<dbReference type="GO" id="GO:0046872">
    <property type="term" value="F:metal ion binding"/>
    <property type="evidence" value="ECO:0007669"/>
    <property type="project" value="UniProtKB-KW"/>
</dbReference>
<keyword evidence="8" id="KW-0539">Nucleus</keyword>
<reference evidence="14 15" key="1">
    <citation type="submission" date="2023-10" db="EMBL/GenBank/DDBJ databases">
        <authorList>
            <person name="Maclean D."/>
            <person name="Macfadyen A."/>
        </authorList>
    </citation>
    <scope>NUCLEOTIDE SEQUENCE [LARGE SCALE GENOMIC DNA]</scope>
</reference>
<comment type="catalytic activity">
    <reaction evidence="10">
        <text>O-phospho-L-seryl-[protein] + H2O = L-seryl-[protein] + phosphate</text>
        <dbReference type="Rhea" id="RHEA:20629"/>
        <dbReference type="Rhea" id="RHEA-COMP:9863"/>
        <dbReference type="Rhea" id="RHEA-COMP:11604"/>
        <dbReference type="ChEBI" id="CHEBI:15377"/>
        <dbReference type="ChEBI" id="CHEBI:29999"/>
        <dbReference type="ChEBI" id="CHEBI:43474"/>
        <dbReference type="ChEBI" id="CHEBI:83421"/>
        <dbReference type="EC" id="3.1.3.16"/>
    </reaction>
</comment>
<name>A0AAV1IEY0_9CHLO</name>
<evidence type="ECO:0000256" key="2">
    <source>
        <dbReference type="ARBA" id="ARBA00004123"/>
    </source>
</evidence>
<keyword evidence="15" id="KW-1185">Reference proteome</keyword>
<dbReference type="EC" id="3.1.3.16" evidence="3"/>
<dbReference type="InterPro" id="IPR023214">
    <property type="entry name" value="HAD_sf"/>
</dbReference>
<comment type="catalytic activity">
    <reaction evidence="11">
        <text>O-phospho-L-threonyl-[protein] + H2O = L-threonyl-[protein] + phosphate</text>
        <dbReference type="Rhea" id="RHEA:47004"/>
        <dbReference type="Rhea" id="RHEA-COMP:11060"/>
        <dbReference type="Rhea" id="RHEA-COMP:11605"/>
        <dbReference type="ChEBI" id="CHEBI:15377"/>
        <dbReference type="ChEBI" id="CHEBI:30013"/>
        <dbReference type="ChEBI" id="CHEBI:43474"/>
        <dbReference type="ChEBI" id="CHEBI:61977"/>
        <dbReference type="EC" id="3.1.3.16"/>
    </reaction>
</comment>
<dbReference type="InterPro" id="IPR000626">
    <property type="entry name" value="Ubiquitin-like_dom"/>
</dbReference>
<evidence type="ECO:0000256" key="5">
    <source>
        <dbReference type="ARBA" id="ARBA00022801"/>
    </source>
</evidence>
<evidence type="ECO:0000259" key="13">
    <source>
        <dbReference type="PROSITE" id="PS50969"/>
    </source>
</evidence>
<dbReference type="GO" id="GO:0090364">
    <property type="term" value="P:regulation of proteasome assembly"/>
    <property type="evidence" value="ECO:0007669"/>
    <property type="project" value="InterPro"/>
</dbReference>
<feature type="domain" description="FCP1 homology" evidence="13">
    <location>
        <begin position="136"/>
        <end position="296"/>
    </location>
</feature>
<comment type="cofactor">
    <cofactor evidence="1">
        <name>Mg(2+)</name>
        <dbReference type="ChEBI" id="CHEBI:18420"/>
    </cofactor>
</comment>
<dbReference type="InterPro" id="IPR036412">
    <property type="entry name" value="HAD-like_sf"/>
</dbReference>